<dbReference type="GO" id="GO:0008081">
    <property type="term" value="F:phosphoric diester hydrolase activity"/>
    <property type="evidence" value="ECO:0007669"/>
    <property type="project" value="TreeGrafter"/>
</dbReference>
<keyword evidence="6" id="KW-0464">Manganese</keyword>
<evidence type="ECO:0000256" key="6">
    <source>
        <dbReference type="PIRSR" id="PIRSR604808-2"/>
    </source>
</evidence>
<feature type="domain" description="Endonuclease/exonuclease/phosphatase" evidence="8">
    <location>
        <begin position="4"/>
        <end position="259"/>
    </location>
</feature>
<comment type="caution">
    <text evidence="9">The sequence shown here is derived from an EMBL/GenBank/DDBJ whole genome shotgun (WGS) entry which is preliminary data.</text>
</comment>
<dbReference type="InterPro" id="IPR005135">
    <property type="entry name" value="Endo/exonuclease/phosphatase"/>
</dbReference>
<sequence length="266" mass="31076">MKIVSWNTNGLRATAKQGFLIPIFEKGKVDILCLQETKVEPEQLDETVKNIPGYYSYFAYSKLRKGYSGVAIYSKEKPKEVLYGMGIKKFDDEGRLLITKYENKNKNKNKKLTIITGYFPNGGSGPHRLKYKLEFYDAFLKFILKLRKNGEHVIFCGDINTAHTPIDLARSKANEENTGFLPIERTWISKVIKNNFIDVFRYFYPDKVGAYTYWDQKTRARDRNIGWRLDYFFADKYFFNKKNGIKKTGISTDHYGSDHCPIWIEI</sequence>
<feature type="binding site" evidence="6">
    <location>
        <position position="7"/>
    </location>
    <ligand>
        <name>Mg(2+)</name>
        <dbReference type="ChEBI" id="CHEBI:18420"/>
        <label>1</label>
    </ligand>
</feature>
<feature type="binding site" evidence="6">
    <location>
        <position position="258"/>
    </location>
    <ligand>
        <name>Mg(2+)</name>
        <dbReference type="ChEBI" id="CHEBI:18420"/>
        <label>1</label>
    </ligand>
</feature>
<accession>A0A1J4UYY0</accession>
<dbReference type="GO" id="GO:0046872">
    <property type="term" value="F:metal ion binding"/>
    <property type="evidence" value="ECO:0007669"/>
    <property type="project" value="UniProtKB-KW"/>
</dbReference>
<dbReference type="EMBL" id="MNVM01000002">
    <property type="protein sequence ID" value="OIO30108.1"/>
    <property type="molecule type" value="Genomic_DNA"/>
</dbReference>
<dbReference type="GO" id="GO:0006284">
    <property type="term" value="P:base-excision repair"/>
    <property type="evidence" value="ECO:0007669"/>
    <property type="project" value="TreeGrafter"/>
</dbReference>
<feature type="binding site" evidence="6">
    <location>
        <position position="259"/>
    </location>
    <ligand>
        <name>Mg(2+)</name>
        <dbReference type="ChEBI" id="CHEBI:18420"/>
        <label>1</label>
    </ligand>
</feature>
<dbReference type="InterPro" id="IPR036691">
    <property type="entry name" value="Endo/exonu/phosph_ase_sf"/>
</dbReference>
<dbReference type="AlphaFoldDB" id="A0A1J4UYY0"/>
<dbReference type="InterPro" id="IPR004808">
    <property type="entry name" value="AP_endonuc_1"/>
</dbReference>
<keyword evidence="2 6" id="KW-0479">Metal-binding</keyword>
<evidence type="ECO:0000256" key="7">
    <source>
        <dbReference type="PIRSR" id="PIRSR604808-3"/>
    </source>
</evidence>
<organism evidence="9 10">
    <name type="scientific">Candidatus Nomurabacteria bacterium CG1_02_31_12</name>
    <dbReference type="NCBI Taxonomy" id="1805280"/>
    <lineage>
        <taxon>Bacteria</taxon>
        <taxon>Candidatus Nomuraibacteriota</taxon>
    </lineage>
</organism>
<keyword evidence="4 6" id="KW-0460">Magnesium</keyword>
<feature type="active site" evidence="5">
    <location>
        <position position="118"/>
    </location>
</feature>
<comment type="similarity">
    <text evidence="1">Belongs to the DNA repair enzymes AP/ExoA family.</text>
</comment>
<evidence type="ECO:0000256" key="2">
    <source>
        <dbReference type="ARBA" id="ARBA00022723"/>
    </source>
</evidence>
<evidence type="ECO:0000256" key="1">
    <source>
        <dbReference type="ARBA" id="ARBA00007092"/>
    </source>
</evidence>
<feature type="binding site" evidence="6">
    <location>
        <position position="160"/>
    </location>
    <ligand>
        <name>Mg(2+)</name>
        <dbReference type="ChEBI" id="CHEBI:18420"/>
        <label>1</label>
    </ligand>
</feature>
<dbReference type="Pfam" id="PF03372">
    <property type="entry name" value="Exo_endo_phos"/>
    <property type="match status" value="1"/>
</dbReference>
<dbReference type="STRING" id="1805280.AUJ22_00085"/>
<protein>
    <submittedName>
        <fullName evidence="9">Exodeoxyribonuclease III</fullName>
    </submittedName>
</protein>
<evidence type="ECO:0000313" key="10">
    <source>
        <dbReference type="Proteomes" id="UP000185769"/>
    </source>
</evidence>
<evidence type="ECO:0000256" key="5">
    <source>
        <dbReference type="PIRSR" id="PIRSR604808-1"/>
    </source>
</evidence>
<feature type="binding site" evidence="6">
    <location>
        <position position="36"/>
    </location>
    <ligand>
        <name>Mg(2+)</name>
        <dbReference type="ChEBI" id="CHEBI:18420"/>
        <label>1</label>
    </ligand>
</feature>
<feature type="active site" description="Proton acceptor" evidence="5">
    <location>
        <position position="259"/>
    </location>
</feature>
<feature type="binding site" evidence="6">
    <location>
        <position position="158"/>
    </location>
    <ligand>
        <name>Mg(2+)</name>
        <dbReference type="ChEBI" id="CHEBI:18420"/>
        <label>1</label>
    </ligand>
</feature>
<comment type="cofactor">
    <cofactor evidence="6">
        <name>Mg(2+)</name>
        <dbReference type="ChEBI" id="CHEBI:18420"/>
    </cofactor>
    <cofactor evidence="6">
        <name>Mn(2+)</name>
        <dbReference type="ChEBI" id="CHEBI:29035"/>
    </cofactor>
    <text evidence="6">Probably binds two magnesium or manganese ions per subunit.</text>
</comment>
<feature type="site" description="Important for catalytic activity" evidence="7">
    <location>
        <position position="230"/>
    </location>
</feature>
<dbReference type="Gene3D" id="3.60.10.10">
    <property type="entry name" value="Endonuclease/exonuclease/phosphatase"/>
    <property type="match status" value="1"/>
</dbReference>
<dbReference type="PANTHER" id="PTHR22748:SF6">
    <property type="entry name" value="DNA-(APURINIC OR APYRIMIDINIC SITE) ENDONUCLEASE"/>
    <property type="match status" value="1"/>
</dbReference>
<keyword evidence="3" id="KW-0378">Hydrolase</keyword>
<reference evidence="9 10" key="1">
    <citation type="journal article" date="2016" name="Environ. Microbiol.">
        <title>Genomic resolution of a cold subsurface aquifer community provides metabolic insights for novel microbes adapted to high CO concentrations.</title>
        <authorList>
            <person name="Probst A.J."/>
            <person name="Castelle C.J."/>
            <person name="Singh A."/>
            <person name="Brown C.T."/>
            <person name="Anantharaman K."/>
            <person name="Sharon I."/>
            <person name="Hug L.A."/>
            <person name="Burstein D."/>
            <person name="Emerson J.B."/>
            <person name="Thomas B.C."/>
            <person name="Banfield J.F."/>
        </authorList>
    </citation>
    <scope>NUCLEOTIDE SEQUENCE [LARGE SCALE GENOMIC DNA]</scope>
    <source>
        <strain evidence="9">CG1_02_31_12</strain>
    </source>
</reference>
<dbReference type="GO" id="GO:0003906">
    <property type="term" value="F:DNA-(apurinic or apyrimidinic site) endonuclease activity"/>
    <property type="evidence" value="ECO:0007669"/>
    <property type="project" value="TreeGrafter"/>
</dbReference>
<proteinExistence type="inferred from homology"/>
<feature type="site" description="Transition state stabilizer" evidence="7">
    <location>
        <position position="160"/>
    </location>
</feature>
<dbReference type="PANTHER" id="PTHR22748">
    <property type="entry name" value="AP ENDONUCLEASE"/>
    <property type="match status" value="1"/>
</dbReference>
<evidence type="ECO:0000256" key="3">
    <source>
        <dbReference type="ARBA" id="ARBA00022801"/>
    </source>
</evidence>
<feature type="site" description="Interaction with DNA substrate" evidence="7">
    <location>
        <position position="259"/>
    </location>
</feature>
<name>A0A1J4UYY0_9BACT</name>
<evidence type="ECO:0000256" key="4">
    <source>
        <dbReference type="ARBA" id="ARBA00022842"/>
    </source>
</evidence>
<dbReference type="NCBIfam" id="TIGR00633">
    <property type="entry name" value="xth"/>
    <property type="match status" value="1"/>
</dbReference>
<dbReference type="PROSITE" id="PS51435">
    <property type="entry name" value="AP_NUCLEASE_F1_4"/>
    <property type="match status" value="1"/>
</dbReference>
<evidence type="ECO:0000259" key="8">
    <source>
        <dbReference type="Pfam" id="PF03372"/>
    </source>
</evidence>
<evidence type="ECO:0000313" key="9">
    <source>
        <dbReference type="EMBL" id="OIO30108.1"/>
    </source>
</evidence>
<dbReference type="SUPFAM" id="SSF56219">
    <property type="entry name" value="DNase I-like"/>
    <property type="match status" value="1"/>
</dbReference>
<dbReference type="GO" id="GO:0008311">
    <property type="term" value="F:double-stranded DNA 3'-5' DNA exonuclease activity"/>
    <property type="evidence" value="ECO:0007669"/>
    <property type="project" value="TreeGrafter"/>
</dbReference>
<gene>
    <name evidence="9" type="ORF">AUJ22_00085</name>
</gene>
<dbReference type="Proteomes" id="UP000185769">
    <property type="component" value="Unassembled WGS sequence"/>
</dbReference>
<feature type="active site" description="Proton donor/acceptor" evidence="5">
    <location>
        <position position="158"/>
    </location>
</feature>
<dbReference type="NCBIfam" id="TIGR00195">
    <property type="entry name" value="exoDNase_III"/>
    <property type="match status" value="1"/>
</dbReference>